<dbReference type="InterPro" id="IPR011051">
    <property type="entry name" value="RmlC_Cupin_sf"/>
</dbReference>
<dbReference type="InterPro" id="IPR047142">
    <property type="entry name" value="OryJ/VirC-like"/>
</dbReference>
<dbReference type="PANTHER" id="PTHR36156:SF2">
    <property type="entry name" value="CUPIN TYPE-2 DOMAIN-CONTAINING PROTEIN"/>
    <property type="match status" value="1"/>
</dbReference>
<protein>
    <submittedName>
        <fullName evidence="2">Cupin domain-containing protein</fullName>
    </submittedName>
</protein>
<feature type="domain" description="Cupin type-2" evidence="1">
    <location>
        <begin position="113"/>
        <end position="176"/>
    </location>
</feature>
<dbReference type="SUPFAM" id="SSF51182">
    <property type="entry name" value="RmlC-like cupins"/>
    <property type="match status" value="1"/>
</dbReference>
<name>A0A368DTN6_9PROT</name>
<reference evidence="2 3" key="1">
    <citation type="journal article" date="2018" name="Microbiome">
        <title>Fine metagenomic profile of the Mediterranean stratified and mixed water columns revealed by assembly and recruitment.</title>
        <authorList>
            <person name="Haro-Moreno J.M."/>
            <person name="Lopez-Perez M."/>
            <person name="De La Torre J.R."/>
            <person name="Picazo A."/>
            <person name="Camacho A."/>
            <person name="Rodriguez-Valera F."/>
        </authorList>
    </citation>
    <scope>NUCLEOTIDE SEQUENCE [LARGE SCALE GENOMIC DNA]</scope>
    <source>
        <strain evidence="2">MED-G57</strain>
    </source>
</reference>
<comment type="caution">
    <text evidence="2">The sequence shown here is derived from an EMBL/GenBank/DDBJ whole genome shotgun (WGS) entry which is preliminary data.</text>
</comment>
<dbReference type="InterPro" id="IPR014710">
    <property type="entry name" value="RmlC-like_jellyroll"/>
</dbReference>
<proteinExistence type="predicted"/>
<dbReference type="AlphaFoldDB" id="A0A368DTN6"/>
<dbReference type="EMBL" id="QOQD01000001">
    <property type="protein sequence ID" value="RCL74571.1"/>
    <property type="molecule type" value="Genomic_DNA"/>
</dbReference>
<evidence type="ECO:0000259" key="1">
    <source>
        <dbReference type="Pfam" id="PF07883"/>
    </source>
</evidence>
<dbReference type="Gene3D" id="2.60.120.10">
    <property type="entry name" value="Jelly Rolls"/>
    <property type="match status" value="1"/>
</dbReference>
<dbReference type="InterPro" id="IPR013096">
    <property type="entry name" value="Cupin_2"/>
</dbReference>
<sequence>MNNSSTSNKRRIVIGQYPNGEIKFISDEIAKDIIKDPARPGYSSTKIWATLQSPANFGEKAEKESDGFAHSLIPPKSGSICRFIKIPPDKNFGEITNENIKKFYQSINSDELFQPNEGAHPFMHKKDSLDYVYVMTGSIRLILDEGEVDLEQGDTVVNISANHAWSNITDTNCELFISSHGTI</sequence>
<evidence type="ECO:0000313" key="3">
    <source>
        <dbReference type="Proteomes" id="UP000253570"/>
    </source>
</evidence>
<organism evidence="2 3">
    <name type="scientific">PS1 clade bacterium</name>
    <dbReference type="NCBI Taxonomy" id="2175152"/>
    <lineage>
        <taxon>Bacteria</taxon>
        <taxon>Pseudomonadati</taxon>
        <taxon>Pseudomonadota</taxon>
        <taxon>Alphaproteobacteria</taxon>
        <taxon>PS1 clade</taxon>
    </lineage>
</organism>
<dbReference type="PANTHER" id="PTHR36156">
    <property type="entry name" value="SLR2101 PROTEIN"/>
    <property type="match status" value="1"/>
</dbReference>
<accession>A0A368DTN6</accession>
<evidence type="ECO:0000313" key="2">
    <source>
        <dbReference type="EMBL" id="RCL74571.1"/>
    </source>
</evidence>
<dbReference type="Proteomes" id="UP000253570">
    <property type="component" value="Unassembled WGS sequence"/>
</dbReference>
<dbReference type="Pfam" id="PF07883">
    <property type="entry name" value="Cupin_2"/>
    <property type="match status" value="1"/>
</dbReference>
<gene>
    <name evidence="2" type="ORF">DBW71_00045</name>
</gene>